<feature type="region of interest" description="Disordered" evidence="1">
    <location>
        <begin position="1"/>
        <end position="39"/>
    </location>
</feature>
<dbReference type="OrthoDB" id="95475at2759"/>
<gene>
    <name evidence="3" type="ORF">PHMEG_00011266</name>
</gene>
<evidence type="ECO:0000313" key="3">
    <source>
        <dbReference type="EMBL" id="OWZ15150.1"/>
    </source>
</evidence>
<feature type="domain" description="Reverse transcriptase Ty1/copia-type" evidence="2">
    <location>
        <begin position="115"/>
        <end position="186"/>
    </location>
</feature>
<comment type="caution">
    <text evidence="3">The sequence shown here is derived from an EMBL/GenBank/DDBJ whole genome shotgun (WGS) entry which is preliminary data.</text>
</comment>
<evidence type="ECO:0000313" key="4">
    <source>
        <dbReference type="Proteomes" id="UP000198211"/>
    </source>
</evidence>
<dbReference type="InterPro" id="IPR013103">
    <property type="entry name" value="RVT_2"/>
</dbReference>
<organism evidence="3 4">
    <name type="scientific">Phytophthora megakarya</name>
    <dbReference type="NCBI Taxonomy" id="4795"/>
    <lineage>
        <taxon>Eukaryota</taxon>
        <taxon>Sar</taxon>
        <taxon>Stramenopiles</taxon>
        <taxon>Oomycota</taxon>
        <taxon>Peronosporomycetes</taxon>
        <taxon>Peronosporales</taxon>
        <taxon>Peronosporaceae</taxon>
        <taxon>Phytophthora</taxon>
    </lineage>
</organism>
<accession>A0A225WE60</accession>
<protein>
    <submittedName>
        <fullName evidence="3">Retrotransposon like protein</fullName>
    </submittedName>
</protein>
<sequence length="245" mass="27166">MDPHNDSAPDANDNSGNDDSDNNNHFWPPSPKRPRSDEDSLLGETVLAYAADVDDADDAPTTYQLAIQNNESSQCVKAMNAELKAHSHGRYFGAQRVLVQSVVVGYSSRNEMNVAELCSFGFKQKFGVDFFKPYSPVANMNSIRVVLSVVVAEGYVTERLAANTAFVNSDLKERVYMEVPYDINNTKNVTGQSDISLETDSECLTQDGPPSIRQNWVSELRYLYVCLYVDAMIIAAKTGEEIQEV</sequence>
<evidence type="ECO:0000259" key="2">
    <source>
        <dbReference type="Pfam" id="PF07727"/>
    </source>
</evidence>
<dbReference type="Proteomes" id="UP000198211">
    <property type="component" value="Unassembled WGS sequence"/>
</dbReference>
<reference evidence="4" key="1">
    <citation type="submission" date="2017-03" db="EMBL/GenBank/DDBJ databases">
        <title>Phytopthora megakarya and P. palmivora, two closely related causual agents of cacao black pod achieved similar genome size and gene model numbers by different mechanisms.</title>
        <authorList>
            <person name="Ali S."/>
            <person name="Shao J."/>
            <person name="Larry D.J."/>
            <person name="Kronmiller B."/>
            <person name="Shen D."/>
            <person name="Strem M.D."/>
            <person name="Melnick R.L."/>
            <person name="Guiltinan M.J."/>
            <person name="Tyler B.M."/>
            <person name="Meinhardt L.W."/>
            <person name="Bailey B.A."/>
        </authorList>
    </citation>
    <scope>NUCLEOTIDE SEQUENCE [LARGE SCALE GENOMIC DNA]</scope>
    <source>
        <strain evidence="4">zdho120</strain>
    </source>
</reference>
<dbReference type="EMBL" id="NBNE01001184">
    <property type="protein sequence ID" value="OWZ15150.1"/>
    <property type="molecule type" value="Genomic_DNA"/>
</dbReference>
<name>A0A225WE60_9STRA</name>
<dbReference type="Pfam" id="PF07727">
    <property type="entry name" value="RVT_2"/>
    <property type="match status" value="1"/>
</dbReference>
<proteinExistence type="predicted"/>
<evidence type="ECO:0000256" key="1">
    <source>
        <dbReference type="SAM" id="MobiDB-lite"/>
    </source>
</evidence>
<keyword evidence="4" id="KW-1185">Reference proteome</keyword>
<dbReference type="AlphaFoldDB" id="A0A225WE60"/>
<dbReference type="STRING" id="4795.A0A225WE60"/>